<dbReference type="Gene3D" id="1.10.510.10">
    <property type="entry name" value="Transferase(Phosphotransferase) domain 1"/>
    <property type="match status" value="2"/>
</dbReference>
<dbReference type="PROSITE" id="PS00108">
    <property type="entry name" value="PROTEIN_KINASE_ST"/>
    <property type="match status" value="1"/>
</dbReference>
<keyword evidence="19" id="KW-0675">Receptor</keyword>
<dbReference type="FunFam" id="3.30.200.20:FF:000039">
    <property type="entry name" value="receptor-like protein kinase FERONIA"/>
    <property type="match status" value="1"/>
</dbReference>
<evidence type="ECO:0000256" key="17">
    <source>
        <dbReference type="SAM" id="SignalP"/>
    </source>
</evidence>
<dbReference type="InterPro" id="IPR017441">
    <property type="entry name" value="Protein_kinase_ATP_BS"/>
</dbReference>
<evidence type="ECO:0000256" key="7">
    <source>
        <dbReference type="ARBA" id="ARBA00022729"/>
    </source>
</evidence>
<dbReference type="Pfam" id="PF07714">
    <property type="entry name" value="PK_Tyr_Ser-Thr"/>
    <property type="match status" value="2"/>
</dbReference>
<dbReference type="GO" id="GO:0005886">
    <property type="term" value="C:plasma membrane"/>
    <property type="evidence" value="ECO:0007669"/>
    <property type="project" value="UniProtKB-SubCell"/>
</dbReference>
<dbReference type="InterPro" id="IPR052101">
    <property type="entry name" value="Plant_StressResp_Kinase"/>
</dbReference>
<evidence type="ECO:0000256" key="12">
    <source>
        <dbReference type="ARBA" id="ARBA00023136"/>
    </source>
</evidence>
<feature type="domain" description="Protein kinase" evidence="18">
    <location>
        <begin position="878"/>
        <end position="1154"/>
    </location>
</feature>
<evidence type="ECO:0000256" key="15">
    <source>
        <dbReference type="SAM" id="MobiDB-lite"/>
    </source>
</evidence>
<dbReference type="InterPro" id="IPR001245">
    <property type="entry name" value="Ser-Thr/Tyr_kinase_cat_dom"/>
</dbReference>
<evidence type="ECO:0000256" key="13">
    <source>
        <dbReference type="ARBA" id="ARBA00023157"/>
    </source>
</evidence>
<comment type="subcellular location">
    <subcellularLocation>
        <location evidence="1">Cell membrane</location>
        <topology evidence="1">Single-pass membrane protein</topology>
    </subcellularLocation>
</comment>
<dbReference type="SUPFAM" id="SSF56112">
    <property type="entry name" value="Protein kinase-like (PK-like)"/>
    <property type="match status" value="2"/>
</dbReference>
<evidence type="ECO:0000256" key="4">
    <source>
        <dbReference type="ARBA" id="ARBA00022553"/>
    </source>
</evidence>
<dbReference type="InterPro" id="IPR008271">
    <property type="entry name" value="Ser/Thr_kinase_AS"/>
</dbReference>
<comment type="caution">
    <text evidence="19">The sequence shown here is derived from an EMBL/GenBank/DDBJ whole genome shotgun (WGS) entry which is preliminary data.</text>
</comment>
<dbReference type="FunFam" id="1.10.510.10:FF:000468">
    <property type="entry name" value="PTI1-like tyrosine-protein kinase 3"/>
    <property type="match status" value="1"/>
</dbReference>
<evidence type="ECO:0000256" key="2">
    <source>
        <dbReference type="ARBA" id="ARBA00022475"/>
    </source>
</evidence>
<dbReference type="PROSITE" id="PS50011">
    <property type="entry name" value="PROTEIN_KINASE_DOM"/>
    <property type="match status" value="2"/>
</dbReference>
<evidence type="ECO:0000259" key="18">
    <source>
        <dbReference type="PROSITE" id="PS50011"/>
    </source>
</evidence>
<keyword evidence="7 17" id="KW-0732">Signal</keyword>
<dbReference type="FunFam" id="2.60.120.430:FF:000003">
    <property type="entry name" value="FERONIA receptor-like kinase"/>
    <property type="match status" value="1"/>
</dbReference>
<gene>
    <name evidence="19" type="ORF">Slati_3558900</name>
</gene>
<keyword evidence="13" id="KW-1015">Disulfide bond</keyword>
<dbReference type="InterPro" id="IPR011009">
    <property type="entry name" value="Kinase-like_dom_sf"/>
</dbReference>
<reference evidence="19" key="2">
    <citation type="journal article" date="2024" name="Plant">
        <title>Genomic evolution and insights into agronomic trait innovations of Sesamum species.</title>
        <authorList>
            <person name="Miao H."/>
            <person name="Wang L."/>
            <person name="Qu L."/>
            <person name="Liu H."/>
            <person name="Sun Y."/>
            <person name="Le M."/>
            <person name="Wang Q."/>
            <person name="Wei S."/>
            <person name="Zheng Y."/>
            <person name="Lin W."/>
            <person name="Duan Y."/>
            <person name="Cao H."/>
            <person name="Xiong S."/>
            <person name="Wang X."/>
            <person name="Wei L."/>
            <person name="Li C."/>
            <person name="Ma Q."/>
            <person name="Ju M."/>
            <person name="Zhao R."/>
            <person name="Li G."/>
            <person name="Mu C."/>
            <person name="Tian Q."/>
            <person name="Mei H."/>
            <person name="Zhang T."/>
            <person name="Gao T."/>
            <person name="Zhang H."/>
        </authorList>
    </citation>
    <scope>NUCLEOTIDE SEQUENCE</scope>
    <source>
        <strain evidence="19">KEN1</strain>
    </source>
</reference>
<dbReference type="FunFam" id="1.10.510.10:FF:000095">
    <property type="entry name" value="protein STRUBBELIG-RECEPTOR FAMILY 8"/>
    <property type="match status" value="1"/>
</dbReference>
<keyword evidence="5" id="KW-0808">Transferase</keyword>
<evidence type="ECO:0000256" key="5">
    <source>
        <dbReference type="ARBA" id="ARBA00022679"/>
    </source>
</evidence>
<evidence type="ECO:0000256" key="3">
    <source>
        <dbReference type="ARBA" id="ARBA00022527"/>
    </source>
</evidence>
<keyword evidence="8 14" id="KW-0547">Nucleotide-binding</keyword>
<dbReference type="PANTHER" id="PTHR47983">
    <property type="entry name" value="PTO-INTERACTING PROTEIN 1-LIKE"/>
    <property type="match status" value="1"/>
</dbReference>
<evidence type="ECO:0000256" key="14">
    <source>
        <dbReference type="PROSITE-ProRule" id="PRU10141"/>
    </source>
</evidence>
<keyword evidence="6 16" id="KW-0812">Transmembrane</keyword>
<name>A0AAW2UM76_9LAMI</name>
<feature type="region of interest" description="Disordered" evidence="15">
    <location>
        <begin position="748"/>
        <end position="768"/>
    </location>
</feature>
<protein>
    <submittedName>
        <fullName evidence="19">Receptor-like protein kinase FERONIA</fullName>
    </submittedName>
</protein>
<evidence type="ECO:0000256" key="1">
    <source>
        <dbReference type="ARBA" id="ARBA00004162"/>
    </source>
</evidence>
<dbReference type="PANTHER" id="PTHR47983:SF3">
    <property type="entry name" value="OS05G0135800 PROTEIN"/>
    <property type="match status" value="1"/>
</dbReference>
<keyword evidence="4" id="KW-0597">Phosphoprotein</keyword>
<evidence type="ECO:0000313" key="19">
    <source>
        <dbReference type="EMBL" id="KAL0417270.1"/>
    </source>
</evidence>
<keyword evidence="2" id="KW-1003">Cell membrane</keyword>
<keyword evidence="12 16" id="KW-0472">Membrane</keyword>
<dbReference type="Gene3D" id="3.30.200.20">
    <property type="entry name" value="Phosphorylase Kinase, domain 1"/>
    <property type="match status" value="2"/>
</dbReference>
<evidence type="ECO:0000256" key="8">
    <source>
        <dbReference type="ARBA" id="ARBA00022741"/>
    </source>
</evidence>
<sequence length="1167" mass="130761">MHLHSVSFALLLLSFVNAFVAASNILPRDISVNCGSSGASAARDGKEWLGDVYPKFSSLVQIEGSSTTSNVIHKLISDDDPVPHKTCRLSRSRFSYAFQVNPGQKVIRLHFNPAQYKGFKRFKDLFSVEVGPFTLLSNFSASLFANALSVNSFIKEFVVNVEENQQLNIIFSPESSQLLDAYVFINGIEIMSVPESLSYFHGGDIGIQVVGKSLVYIDNSTALEIIHQLNIDQHSVSSFAIEKIGDKFGMWEMNPKRKASKFKNITWKVSVDVGFRYLVRLRFSEIGLKMAEIGDLIYEIRINEVVVNTNIDRVRERDGEKSIPWYRDYMVMIQGNKKEGKRDLLICLVSNDEFINGYGPLKGFEIMKLSNPDNSLASPNPSPSTQDSSYWIIKNLVRVLDWRNMIATIVISVLALVNIIIYSLLQIWEASRTKEENMPSARAERLCRRFSLVEIQLATGNFSDAHLIGRGGFGKVYKGLIDKGQETVAIKRQKSNSKQGAHEFLTEIETLTELRHVNLVSLIGYCNEHGEMILVYEYMANGTLADHLYKLSRKSNNDSSLTWKQRLNICIAAGRGLDYLHTGHSLIHRDVKTSNILLDENFIAKVSDFGLAKHLGRNKLEGHVSTKVKGTFGYLDPNYLMTGKLTRKSDTYAFGVVLLEVLSGRPAVDPSFPVDEQILTKWARENISKGKAVHIVASNLRGEISEDSLKAFVGVVERCLHDEPKKRPTMAQVVLQLELALEQQESSKYPLPNRITSDADDIHSSSNNKNLSVSIGELTAASTDVQNVTPPRQKQSNSTAVSVEPPSGRNDGVKATTHKTLRLWPWDSFWNRVKPSHKNKSDYRATELVQKYKDHFDMPRILVPAIPLDELKDITDDFSLRCFTGERSYGRVYHGVLKSGQSATIKKLDSSDQPNQEFLAMVSIISSLKHENLVELLGYCADGGVHVLAYEHAPNLRDILHCRRRAKGTEPHPVLSWNQRVKIAVGVAEGLEYLHEKGQIHSDIKSSNILIYDDYNVAKVADFKLPNDSSDVAERYYCSGVGGNFGYHAPEYALFRLGSTKTDIYSFGVVLLELLTSRKPVDRTRPSFQKSLVHWAKPMLNEDKVKQCVDARLNGEYSLKAAAKMAEVAALCLQDDALLRPKIDIVVDALQPLLDTPTEPSEKTPIL</sequence>
<feature type="compositionally biased region" description="Polar residues" evidence="15">
    <location>
        <begin position="782"/>
        <end position="801"/>
    </location>
</feature>
<keyword evidence="9 19" id="KW-0418">Kinase</keyword>
<dbReference type="GO" id="GO:0004674">
    <property type="term" value="F:protein serine/threonine kinase activity"/>
    <property type="evidence" value="ECO:0007669"/>
    <property type="project" value="UniProtKB-KW"/>
</dbReference>
<feature type="chain" id="PRO_5043968770" evidence="17">
    <location>
        <begin position="23"/>
        <end position="1167"/>
    </location>
</feature>
<reference evidence="19" key="1">
    <citation type="submission" date="2020-06" db="EMBL/GenBank/DDBJ databases">
        <authorList>
            <person name="Li T."/>
            <person name="Hu X."/>
            <person name="Zhang T."/>
            <person name="Song X."/>
            <person name="Zhang H."/>
            <person name="Dai N."/>
            <person name="Sheng W."/>
            <person name="Hou X."/>
            <person name="Wei L."/>
        </authorList>
    </citation>
    <scope>NUCLEOTIDE SEQUENCE</scope>
    <source>
        <strain evidence="19">KEN1</strain>
        <tissue evidence="19">Leaf</tissue>
    </source>
</reference>
<evidence type="ECO:0000256" key="16">
    <source>
        <dbReference type="SAM" id="Phobius"/>
    </source>
</evidence>
<evidence type="ECO:0000256" key="9">
    <source>
        <dbReference type="ARBA" id="ARBA00022777"/>
    </source>
</evidence>
<organism evidence="19">
    <name type="scientific">Sesamum latifolium</name>
    <dbReference type="NCBI Taxonomy" id="2727402"/>
    <lineage>
        <taxon>Eukaryota</taxon>
        <taxon>Viridiplantae</taxon>
        <taxon>Streptophyta</taxon>
        <taxon>Embryophyta</taxon>
        <taxon>Tracheophyta</taxon>
        <taxon>Spermatophyta</taxon>
        <taxon>Magnoliopsida</taxon>
        <taxon>eudicotyledons</taxon>
        <taxon>Gunneridae</taxon>
        <taxon>Pentapetalae</taxon>
        <taxon>asterids</taxon>
        <taxon>lamiids</taxon>
        <taxon>Lamiales</taxon>
        <taxon>Pedaliaceae</taxon>
        <taxon>Sesamum</taxon>
    </lineage>
</organism>
<feature type="domain" description="Protein kinase" evidence="18">
    <location>
        <begin position="462"/>
        <end position="739"/>
    </location>
</feature>
<dbReference type="SMART" id="SM00220">
    <property type="entry name" value="S_TKc"/>
    <property type="match status" value="2"/>
</dbReference>
<feature type="region of interest" description="Disordered" evidence="15">
    <location>
        <begin position="782"/>
        <end position="816"/>
    </location>
</feature>
<evidence type="ECO:0000256" key="11">
    <source>
        <dbReference type="ARBA" id="ARBA00022989"/>
    </source>
</evidence>
<evidence type="ECO:0000256" key="10">
    <source>
        <dbReference type="ARBA" id="ARBA00022840"/>
    </source>
</evidence>
<dbReference type="InterPro" id="IPR000719">
    <property type="entry name" value="Prot_kinase_dom"/>
</dbReference>
<dbReference type="GO" id="GO:0051707">
    <property type="term" value="P:response to other organism"/>
    <property type="evidence" value="ECO:0007669"/>
    <property type="project" value="UniProtKB-ARBA"/>
</dbReference>
<dbReference type="AlphaFoldDB" id="A0AAW2UM76"/>
<dbReference type="Gene3D" id="2.60.120.430">
    <property type="entry name" value="Galactose-binding lectin"/>
    <property type="match status" value="2"/>
</dbReference>
<dbReference type="PROSITE" id="PS00107">
    <property type="entry name" value="PROTEIN_KINASE_ATP"/>
    <property type="match status" value="1"/>
</dbReference>
<evidence type="ECO:0000256" key="6">
    <source>
        <dbReference type="ARBA" id="ARBA00022692"/>
    </source>
</evidence>
<feature type="binding site" evidence="14">
    <location>
        <position position="491"/>
    </location>
    <ligand>
        <name>ATP</name>
        <dbReference type="ChEBI" id="CHEBI:30616"/>
    </ligand>
</feature>
<dbReference type="CDD" id="cd14066">
    <property type="entry name" value="STKc_IRAK"/>
    <property type="match status" value="1"/>
</dbReference>
<accession>A0AAW2UM76</accession>
<proteinExistence type="predicted"/>
<keyword evidence="3" id="KW-0723">Serine/threonine-protein kinase</keyword>
<feature type="transmembrane region" description="Helical" evidence="16">
    <location>
        <begin position="405"/>
        <end position="425"/>
    </location>
</feature>
<dbReference type="GO" id="GO:0005524">
    <property type="term" value="F:ATP binding"/>
    <property type="evidence" value="ECO:0007669"/>
    <property type="project" value="UniProtKB-UniRule"/>
</dbReference>
<keyword evidence="11 16" id="KW-1133">Transmembrane helix</keyword>
<dbReference type="EMBL" id="JACGWN010000012">
    <property type="protein sequence ID" value="KAL0417270.1"/>
    <property type="molecule type" value="Genomic_DNA"/>
</dbReference>
<feature type="signal peptide" evidence="17">
    <location>
        <begin position="1"/>
        <end position="22"/>
    </location>
</feature>
<keyword evidence="10 14" id="KW-0067">ATP-binding</keyword>